<reference evidence="1" key="1">
    <citation type="submission" date="2014-09" db="EMBL/GenBank/DDBJ databases">
        <authorList>
            <person name="Magalhaes I.L.F."/>
            <person name="Oliveira U."/>
            <person name="Santos F.R."/>
            <person name="Vidigal T.H.D.A."/>
            <person name="Brescovit A.D."/>
            <person name="Santos A.J."/>
        </authorList>
    </citation>
    <scope>NUCLEOTIDE SEQUENCE</scope>
    <source>
        <tissue evidence="1">Shoot tissue taken approximately 20 cm above the soil surface</tissue>
    </source>
</reference>
<dbReference type="EMBL" id="GBRH01241080">
    <property type="protein sequence ID" value="JAD56815.1"/>
    <property type="molecule type" value="Transcribed_RNA"/>
</dbReference>
<protein>
    <submittedName>
        <fullName evidence="1">WHY3</fullName>
    </submittedName>
</protein>
<dbReference type="AlphaFoldDB" id="A0A0A9B6K4"/>
<accession>A0A0A9B6K4</accession>
<organism evidence="1">
    <name type="scientific">Arundo donax</name>
    <name type="common">Giant reed</name>
    <name type="synonym">Donax arundinaceus</name>
    <dbReference type="NCBI Taxonomy" id="35708"/>
    <lineage>
        <taxon>Eukaryota</taxon>
        <taxon>Viridiplantae</taxon>
        <taxon>Streptophyta</taxon>
        <taxon>Embryophyta</taxon>
        <taxon>Tracheophyta</taxon>
        <taxon>Spermatophyta</taxon>
        <taxon>Magnoliopsida</taxon>
        <taxon>Liliopsida</taxon>
        <taxon>Poales</taxon>
        <taxon>Poaceae</taxon>
        <taxon>PACMAD clade</taxon>
        <taxon>Arundinoideae</taxon>
        <taxon>Arundineae</taxon>
        <taxon>Arundo</taxon>
    </lineage>
</organism>
<reference evidence="1" key="2">
    <citation type="journal article" date="2015" name="Data Brief">
        <title>Shoot transcriptome of the giant reed, Arundo donax.</title>
        <authorList>
            <person name="Barrero R.A."/>
            <person name="Guerrero F.D."/>
            <person name="Moolhuijzen P."/>
            <person name="Goolsby J.A."/>
            <person name="Tidwell J."/>
            <person name="Bellgard S.E."/>
            <person name="Bellgard M.I."/>
        </authorList>
    </citation>
    <scope>NUCLEOTIDE SEQUENCE</scope>
    <source>
        <tissue evidence="1">Shoot tissue taken approximately 20 cm above the soil surface</tissue>
    </source>
</reference>
<name>A0A0A9B6K4_ARUDO</name>
<proteinExistence type="predicted"/>
<evidence type="ECO:0000313" key="1">
    <source>
        <dbReference type="EMBL" id="JAD56815.1"/>
    </source>
</evidence>
<sequence>MCVITHHFISHLRHSYSGVDCGLLYGRDSSGLIELVNVLQPMRCGMM</sequence>